<feature type="region of interest" description="Disordered" evidence="1">
    <location>
        <begin position="1"/>
        <end position="65"/>
    </location>
</feature>
<protein>
    <submittedName>
        <fullName evidence="2">Uncharacterized protein</fullName>
    </submittedName>
</protein>
<accession>A0A0W8F2T4</accession>
<dbReference type="AlphaFoldDB" id="A0A0W8F2T4"/>
<sequence length="300" mass="31993">MGTGLRLLVSSFSRGKKKTGATAPPVGMHMPEDSESPSSLASLKADAASPVSVKRDPSPFSPLVQDMDLDSDLIHARPEQGMGGSPDLLYSDADLDAMETATFDQDMAKLDLSLDEDSTITIDDEEQDEVAQILDAYQDELVTPASESDELSLDNELAGLENLDLDLPELEPDAGLAPPPPRQSAPGLKGVAAPAASSDSSPRAAAQPFSMDPGSKTMSSSSARMQEKTQDESMLSFAAASSGDDDLISSLRSDMKSTKRQVDQSLVRDLKDVRVQISDIEKDLSSFEKDLAAFIAKRNK</sequence>
<feature type="region of interest" description="Disordered" evidence="1">
    <location>
        <begin position="143"/>
        <end position="245"/>
    </location>
</feature>
<dbReference type="EMBL" id="LNQE01001579">
    <property type="protein sequence ID" value="KUG15167.1"/>
    <property type="molecule type" value="Genomic_DNA"/>
</dbReference>
<reference evidence="2" key="1">
    <citation type="journal article" date="2015" name="Proc. Natl. Acad. Sci. U.S.A.">
        <title>Networks of energetic and metabolic interactions define dynamics in microbial communities.</title>
        <authorList>
            <person name="Embree M."/>
            <person name="Liu J.K."/>
            <person name="Al-Bassam M.M."/>
            <person name="Zengler K."/>
        </authorList>
    </citation>
    <scope>NUCLEOTIDE SEQUENCE</scope>
</reference>
<evidence type="ECO:0000313" key="2">
    <source>
        <dbReference type="EMBL" id="KUG15167.1"/>
    </source>
</evidence>
<feature type="compositionally biased region" description="Low complexity" evidence="1">
    <location>
        <begin position="36"/>
        <end position="50"/>
    </location>
</feature>
<proteinExistence type="predicted"/>
<feature type="compositionally biased region" description="Low complexity" evidence="1">
    <location>
        <begin position="192"/>
        <end position="206"/>
    </location>
</feature>
<gene>
    <name evidence="2" type="ORF">ASZ90_015160</name>
</gene>
<name>A0A0W8F2T4_9ZZZZ</name>
<organism evidence="2">
    <name type="scientific">hydrocarbon metagenome</name>
    <dbReference type="NCBI Taxonomy" id="938273"/>
    <lineage>
        <taxon>unclassified sequences</taxon>
        <taxon>metagenomes</taxon>
        <taxon>ecological metagenomes</taxon>
    </lineage>
</organism>
<evidence type="ECO:0000256" key="1">
    <source>
        <dbReference type="SAM" id="MobiDB-lite"/>
    </source>
</evidence>
<feature type="compositionally biased region" description="Acidic residues" evidence="1">
    <location>
        <begin position="163"/>
        <end position="172"/>
    </location>
</feature>
<comment type="caution">
    <text evidence="2">The sequence shown here is derived from an EMBL/GenBank/DDBJ whole genome shotgun (WGS) entry which is preliminary data.</text>
</comment>